<dbReference type="SUPFAM" id="SSF52540">
    <property type="entry name" value="P-loop containing nucleoside triphosphate hydrolases"/>
    <property type="match status" value="1"/>
</dbReference>
<dbReference type="InterPro" id="IPR054471">
    <property type="entry name" value="GPIID_WHD"/>
</dbReference>
<dbReference type="RefSeq" id="XP_060289083.1">
    <property type="nucleotide sequence ID" value="XM_060426559.1"/>
</dbReference>
<feature type="repeat" description="ANK" evidence="3">
    <location>
        <begin position="1069"/>
        <end position="1101"/>
    </location>
</feature>
<dbReference type="EMBL" id="MU838997">
    <property type="protein sequence ID" value="KAK1772870.1"/>
    <property type="molecule type" value="Genomic_DNA"/>
</dbReference>
<dbReference type="PANTHER" id="PTHR23206:SF7">
    <property type="entry name" value="PROTEIN KINASE DOMAIN-CONTAINING PROTEIN"/>
    <property type="match status" value="1"/>
</dbReference>
<feature type="domain" description="DUF7069" evidence="7">
    <location>
        <begin position="696"/>
        <end position="759"/>
    </location>
</feature>
<keyword evidence="2 3" id="KW-0040">ANK repeat</keyword>
<dbReference type="PRINTS" id="PR01415">
    <property type="entry name" value="ANKYRIN"/>
</dbReference>
<organism evidence="9 10">
    <name type="scientific">Phialemonium atrogriseum</name>
    <dbReference type="NCBI Taxonomy" id="1093897"/>
    <lineage>
        <taxon>Eukaryota</taxon>
        <taxon>Fungi</taxon>
        <taxon>Dikarya</taxon>
        <taxon>Ascomycota</taxon>
        <taxon>Pezizomycotina</taxon>
        <taxon>Sordariomycetes</taxon>
        <taxon>Sordariomycetidae</taxon>
        <taxon>Cephalothecales</taxon>
        <taxon>Cephalothecaceae</taxon>
        <taxon>Phialemonium</taxon>
    </lineage>
</organism>
<evidence type="ECO:0000259" key="6">
    <source>
        <dbReference type="Pfam" id="PF22939"/>
    </source>
</evidence>
<dbReference type="InterPro" id="IPR055497">
    <property type="entry name" value="DUF7069"/>
</dbReference>
<feature type="compositionally biased region" description="Polar residues" evidence="4">
    <location>
        <begin position="83"/>
        <end position="99"/>
    </location>
</feature>
<feature type="repeat" description="ANK" evidence="3">
    <location>
        <begin position="1036"/>
        <end position="1068"/>
    </location>
</feature>
<evidence type="ECO:0000259" key="5">
    <source>
        <dbReference type="Pfam" id="PF17100"/>
    </source>
</evidence>
<evidence type="ECO:0000313" key="10">
    <source>
        <dbReference type="Proteomes" id="UP001244011"/>
    </source>
</evidence>
<evidence type="ECO:0008006" key="11">
    <source>
        <dbReference type="Google" id="ProtNLM"/>
    </source>
</evidence>
<evidence type="ECO:0000256" key="1">
    <source>
        <dbReference type="ARBA" id="ARBA00022737"/>
    </source>
</evidence>
<dbReference type="GO" id="GO:0005737">
    <property type="term" value="C:cytoplasm"/>
    <property type="evidence" value="ECO:0007669"/>
    <property type="project" value="TreeGrafter"/>
</dbReference>
<feature type="compositionally biased region" description="Polar residues" evidence="4">
    <location>
        <begin position="200"/>
        <end position="211"/>
    </location>
</feature>
<feature type="region of interest" description="Disordered" evidence="4">
    <location>
        <begin position="122"/>
        <end position="165"/>
    </location>
</feature>
<dbReference type="InterPro" id="IPR056884">
    <property type="entry name" value="NPHP3-like_N"/>
</dbReference>
<comment type="caution">
    <text evidence="9">The sequence shown here is derived from an EMBL/GenBank/DDBJ whole genome shotgun (WGS) entry which is preliminary data.</text>
</comment>
<accession>A0AAJ0CAB4</accession>
<keyword evidence="1" id="KW-0677">Repeat</keyword>
<dbReference type="Pfam" id="PF12796">
    <property type="entry name" value="Ank_2"/>
    <property type="match status" value="1"/>
</dbReference>
<evidence type="ECO:0000256" key="3">
    <source>
        <dbReference type="PROSITE-ProRule" id="PRU00023"/>
    </source>
</evidence>
<dbReference type="InterPro" id="IPR027417">
    <property type="entry name" value="P-loop_NTPase"/>
</dbReference>
<dbReference type="GeneID" id="85309746"/>
<feature type="compositionally biased region" description="Basic and acidic residues" evidence="4">
    <location>
        <begin position="23"/>
        <end position="33"/>
    </location>
</feature>
<dbReference type="SUPFAM" id="SSF48403">
    <property type="entry name" value="Ankyrin repeat"/>
    <property type="match status" value="1"/>
</dbReference>
<dbReference type="Gene3D" id="1.25.40.20">
    <property type="entry name" value="Ankyrin repeat-containing domain"/>
    <property type="match status" value="3"/>
</dbReference>
<dbReference type="InterPro" id="IPR031359">
    <property type="entry name" value="NACHT_N"/>
</dbReference>
<feature type="region of interest" description="Disordered" evidence="4">
    <location>
        <begin position="196"/>
        <end position="218"/>
    </location>
</feature>
<dbReference type="Proteomes" id="UP001244011">
    <property type="component" value="Unassembled WGS sequence"/>
</dbReference>
<feature type="domain" description="NWD NACHT-NTPase N-terminal" evidence="5">
    <location>
        <begin position="167"/>
        <end position="412"/>
    </location>
</feature>
<feature type="domain" description="Nephrocystin 3-like N-terminal" evidence="8">
    <location>
        <begin position="504"/>
        <end position="666"/>
    </location>
</feature>
<dbReference type="InterPro" id="IPR051631">
    <property type="entry name" value="Ankyrin-KH/SAM_domain"/>
</dbReference>
<evidence type="ECO:0000313" key="9">
    <source>
        <dbReference type="EMBL" id="KAK1772870.1"/>
    </source>
</evidence>
<keyword evidence="10" id="KW-1185">Reference proteome</keyword>
<dbReference type="Pfam" id="PF22939">
    <property type="entry name" value="WHD_GPIID"/>
    <property type="match status" value="1"/>
</dbReference>
<dbReference type="InterPro" id="IPR036770">
    <property type="entry name" value="Ankyrin_rpt-contain_sf"/>
</dbReference>
<gene>
    <name evidence="9" type="ORF">QBC33DRAFT_522720</name>
</gene>
<proteinExistence type="predicted"/>
<name>A0AAJ0CAB4_9PEZI</name>
<dbReference type="Pfam" id="PF24883">
    <property type="entry name" value="NPHP3_N"/>
    <property type="match status" value="1"/>
</dbReference>
<evidence type="ECO:0000259" key="8">
    <source>
        <dbReference type="Pfam" id="PF24883"/>
    </source>
</evidence>
<evidence type="ECO:0000259" key="7">
    <source>
        <dbReference type="Pfam" id="PF23239"/>
    </source>
</evidence>
<dbReference type="PROSITE" id="PS50297">
    <property type="entry name" value="ANK_REP_REGION"/>
    <property type="match status" value="4"/>
</dbReference>
<feature type="domain" description="GPI inositol-deacylase winged helix" evidence="6">
    <location>
        <begin position="773"/>
        <end position="860"/>
    </location>
</feature>
<feature type="repeat" description="ANK" evidence="3">
    <location>
        <begin position="1002"/>
        <end position="1035"/>
    </location>
</feature>
<feature type="repeat" description="ANK" evidence="3">
    <location>
        <begin position="969"/>
        <end position="1001"/>
    </location>
</feature>
<dbReference type="PROSITE" id="PS50088">
    <property type="entry name" value="ANK_REPEAT"/>
    <property type="match status" value="4"/>
</dbReference>
<dbReference type="Pfam" id="PF17100">
    <property type="entry name" value="NACHT_N"/>
    <property type="match status" value="1"/>
</dbReference>
<feature type="region of interest" description="Disordered" evidence="4">
    <location>
        <begin position="16"/>
        <end position="109"/>
    </location>
</feature>
<dbReference type="Gene3D" id="3.40.50.300">
    <property type="entry name" value="P-loop containing nucleotide triphosphate hydrolases"/>
    <property type="match status" value="1"/>
</dbReference>
<dbReference type="PANTHER" id="PTHR23206">
    <property type="entry name" value="MASK PROTEIN"/>
    <property type="match status" value="1"/>
</dbReference>
<dbReference type="Pfam" id="PF23239">
    <property type="entry name" value="DUF7069"/>
    <property type="match status" value="1"/>
</dbReference>
<protein>
    <recommendedName>
        <fullName evidence="11">NWD NACHT-NTPase N-terminal domain-containing protein</fullName>
    </recommendedName>
</protein>
<evidence type="ECO:0000256" key="2">
    <source>
        <dbReference type="ARBA" id="ARBA00023043"/>
    </source>
</evidence>
<sequence length="1168" mass="131059">MGLRSVAKKRLEALRRGLGAGAKEPDGKHDGVLKDQANAASAPSTPPIANPEPQAAENATLAARKSPVRSAIVETHSTPPPAATTNQLASPNAALNSPNLPGRNRSEACGDLEGDKLILPSSSERLHEEASLPTGATVEGWKHGADGPQMPAHDRHPPKHSQSHTAETLWDRAYAALRTENQSLVETYEKLLSKELPATGSKSNTYKNTAPDQAEESLDEVENRIDHSNVLERQEQMKTIINSGLRRVDERKIKYTIAGHEYVLQDQITQAAGFVQWAKGLIDETVKASPEASLAWAGVCVILPLLTQPSVAEQANRDGFTYVTARMRFYVALEPLLLPQSHNQAVSIPENLKEAFEADIVDLYRHVLEFQVRSVLRFYRSRSGNLGRDLVHREDWAAMLSKVKERETTLDNNFKHISGVALRQELEELNSTADESLESMQAFLSVTTELRDIAKEHLQVQKNIFKRSLSDEEKKCHQLFRLTTGKNNTTYEWYKSRVEARIEGTCQWFLNHENFQTWLKQDSGPLLVSADPGCGKSVLAKYLIDQGLPQSAAICYFFFKDQDQMTVNQALCALLHQLFSHQPSLIRHALPEYSKNGERLINITTSLWDILEKAGQDLQDRPVIMVLDALDECAESDLQDLTRMLTRLFHRDRWGCRKIKCLMTSRPYEHIVSEFHELVGAFPYIRIPGEAESEAISQEVNRVITYQVNKLAFSTLIKDHLQKRLLGIQHRTYLWVYLVFDYLRREGFKKTPKGVEDAIATLPESVNEAYEKILNRSKKPSNVQKALSIILAASRPLTLAEMSVAMNIEISSRSMRDLDLESQEDFESSLRSWCGLFVSIYHGKVYFLHQTAREFLLADSPANVPPERRWHHSITARQAHMVLAEACVVHLDFFNSDVVLTDGSASSQYINSSTFLDYSAENWAAHFREAHFSDDAAIVRYALRICNTDSKSYSTWFEIYRTVYRVYHKHSASLGVAAYFGHEAVVRLLLKEGADFEAKDEDDWTPLSLAARKGHEAAVVKLLLKEGADFEAKDKYGRTPLLQAAGRGHEAVVKLLLKEGADFEAKDKDGWTPLLQAAGGGHEAVVKLLLKEGADFEAKDEDGHEAVAKLLLKEGADFEAKDEDGQTPLSQAASEGHEAVGMRLSSSCFLRKGLISRQRIKIVRRHYL</sequence>
<dbReference type="AlphaFoldDB" id="A0AAJ0CAB4"/>
<dbReference type="Pfam" id="PF00023">
    <property type="entry name" value="Ank"/>
    <property type="match status" value="1"/>
</dbReference>
<reference evidence="9" key="1">
    <citation type="submission" date="2023-06" db="EMBL/GenBank/DDBJ databases">
        <title>Genome-scale phylogeny and comparative genomics of the fungal order Sordariales.</title>
        <authorList>
            <consortium name="Lawrence Berkeley National Laboratory"/>
            <person name="Hensen N."/>
            <person name="Bonometti L."/>
            <person name="Westerberg I."/>
            <person name="Brannstrom I.O."/>
            <person name="Guillou S."/>
            <person name="Cros-Aarteil S."/>
            <person name="Calhoun S."/>
            <person name="Haridas S."/>
            <person name="Kuo A."/>
            <person name="Mondo S."/>
            <person name="Pangilinan J."/>
            <person name="Riley R."/>
            <person name="Labutti K."/>
            <person name="Andreopoulos B."/>
            <person name="Lipzen A."/>
            <person name="Chen C."/>
            <person name="Yanf M."/>
            <person name="Daum C."/>
            <person name="Ng V."/>
            <person name="Clum A."/>
            <person name="Steindorff A."/>
            <person name="Ohm R."/>
            <person name="Martin F."/>
            <person name="Silar P."/>
            <person name="Natvig D."/>
            <person name="Lalanne C."/>
            <person name="Gautier V."/>
            <person name="Ament-Velasquez S.L."/>
            <person name="Kruys A."/>
            <person name="Hutchinson M.I."/>
            <person name="Powell A.J."/>
            <person name="Barry K."/>
            <person name="Miller A.N."/>
            <person name="Grigoriev I.V."/>
            <person name="Debuchy R."/>
            <person name="Gladieux P."/>
            <person name="Thoren M.H."/>
            <person name="Johannesson H."/>
        </authorList>
    </citation>
    <scope>NUCLEOTIDE SEQUENCE</scope>
    <source>
        <strain evidence="9">8032-3</strain>
    </source>
</reference>
<dbReference type="SMART" id="SM00248">
    <property type="entry name" value="ANK"/>
    <property type="match status" value="4"/>
</dbReference>
<evidence type="ECO:0000256" key="4">
    <source>
        <dbReference type="SAM" id="MobiDB-lite"/>
    </source>
</evidence>
<dbReference type="InterPro" id="IPR002110">
    <property type="entry name" value="Ankyrin_rpt"/>
</dbReference>